<proteinExistence type="inferred from homology"/>
<evidence type="ECO:0000256" key="4">
    <source>
        <dbReference type="SAM" id="MobiDB-lite"/>
    </source>
</evidence>
<evidence type="ECO:0000256" key="1">
    <source>
        <dbReference type="ARBA" id="ARBA00004173"/>
    </source>
</evidence>
<dbReference type="GO" id="GO:0007005">
    <property type="term" value="P:mitochondrion organization"/>
    <property type="evidence" value="ECO:0007669"/>
    <property type="project" value="TreeGrafter"/>
</dbReference>
<dbReference type="PANTHER" id="PTHR43327:SF10">
    <property type="entry name" value="STOMATIN-LIKE PROTEIN 2, MITOCHONDRIAL"/>
    <property type="match status" value="1"/>
</dbReference>
<comment type="similarity">
    <text evidence="2">Belongs to the band 7/mec-2 family.</text>
</comment>
<accession>A0AAW1W2W3</accession>
<dbReference type="GO" id="GO:0016020">
    <property type="term" value="C:membrane"/>
    <property type="evidence" value="ECO:0007669"/>
    <property type="project" value="InterPro"/>
</dbReference>
<protein>
    <recommendedName>
        <fullName evidence="5">Band 7 domain-containing protein</fullName>
    </recommendedName>
</protein>
<keyword evidence="3" id="KW-0496">Mitochondrion</keyword>
<feature type="domain" description="Band 7" evidence="5">
    <location>
        <begin position="70"/>
        <end position="228"/>
    </location>
</feature>
<dbReference type="Pfam" id="PF16200">
    <property type="entry name" value="Band_7_C"/>
    <property type="match status" value="1"/>
</dbReference>
<sequence length="402" mass="44302">MNNLFKLNSLNALRSLRHVTHSQSASLRRLTTCSSLIRKHSIASSPHNLLIARNFRSDSRNNEIAPPFNWGVRIVPESIAFVIERFGKYHKTLHSGIHFLIPLIDKIAFAHSLKEEVFNVPNQSAVTQDNVTIQIDGVIYLKIMDPFLASYRHASPFDASIQLAQGIMRTAIAKLTLDNAFKEREDLNNLIVKEVNEAAKVYGLECIRYVIRDITPPEKVRQSMEMQADAERRKRVTILVSEGEKDAAINKAEGEKRAAFLAAEGELAKADAASKGISLVSKSLMEPGGVEAAGLKVAEQYVFALGNLAKEGTSTVFLPNDASSVSSMISQAIALYKRLGGNPSSDKKLNGSTGGFKADTPSEESQDGVNLIDEDKESVFSLQNRNLIDEPGFSLQNRHKEK</sequence>
<organism evidence="6 7">
    <name type="scientific">Rubus argutus</name>
    <name type="common">Southern blackberry</name>
    <dbReference type="NCBI Taxonomy" id="59490"/>
    <lineage>
        <taxon>Eukaryota</taxon>
        <taxon>Viridiplantae</taxon>
        <taxon>Streptophyta</taxon>
        <taxon>Embryophyta</taxon>
        <taxon>Tracheophyta</taxon>
        <taxon>Spermatophyta</taxon>
        <taxon>Magnoliopsida</taxon>
        <taxon>eudicotyledons</taxon>
        <taxon>Gunneridae</taxon>
        <taxon>Pentapetalae</taxon>
        <taxon>rosids</taxon>
        <taxon>fabids</taxon>
        <taxon>Rosales</taxon>
        <taxon>Rosaceae</taxon>
        <taxon>Rosoideae</taxon>
        <taxon>Rosoideae incertae sedis</taxon>
        <taxon>Rubus</taxon>
    </lineage>
</organism>
<dbReference type="SMART" id="SM00244">
    <property type="entry name" value="PHB"/>
    <property type="match status" value="1"/>
</dbReference>
<name>A0AAW1W2W3_RUBAR</name>
<dbReference type="Proteomes" id="UP001457282">
    <property type="component" value="Unassembled WGS sequence"/>
</dbReference>
<comment type="subcellular location">
    <subcellularLocation>
        <location evidence="1">Mitochondrion</location>
    </subcellularLocation>
</comment>
<dbReference type="Pfam" id="PF01145">
    <property type="entry name" value="Band_7"/>
    <property type="match status" value="1"/>
</dbReference>
<evidence type="ECO:0000256" key="2">
    <source>
        <dbReference type="ARBA" id="ARBA00008164"/>
    </source>
</evidence>
<evidence type="ECO:0000313" key="6">
    <source>
        <dbReference type="EMBL" id="KAK9914612.1"/>
    </source>
</evidence>
<evidence type="ECO:0000259" key="5">
    <source>
        <dbReference type="SMART" id="SM00244"/>
    </source>
</evidence>
<keyword evidence="7" id="KW-1185">Reference proteome</keyword>
<dbReference type="PANTHER" id="PTHR43327">
    <property type="entry name" value="STOMATIN-LIKE PROTEIN 2, MITOCHONDRIAL"/>
    <property type="match status" value="1"/>
</dbReference>
<feature type="compositionally biased region" description="Acidic residues" evidence="4">
    <location>
        <begin position="361"/>
        <end position="375"/>
    </location>
</feature>
<dbReference type="SUPFAM" id="SSF117892">
    <property type="entry name" value="Band 7/SPFH domain"/>
    <property type="match status" value="1"/>
</dbReference>
<gene>
    <name evidence="6" type="ORF">M0R45_038381</name>
</gene>
<feature type="region of interest" description="Disordered" evidence="4">
    <location>
        <begin position="344"/>
        <end position="375"/>
    </location>
</feature>
<dbReference type="PRINTS" id="PR00721">
    <property type="entry name" value="STOMATIN"/>
</dbReference>
<dbReference type="CDD" id="cd08829">
    <property type="entry name" value="SPFH_paraslipin"/>
    <property type="match status" value="1"/>
</dbReference>
<dbReference type="Gene3D" id="3.30.479.30">
    <property type="entry name" value="Band 7 domain"/>
    <property type="match status" value="1"/>
</dbReference>
<dbReference type="InterPro" id="IPR032435">
    <property type="entry name" value="STML2-like_C"/>
</dbReference>
<dbReference type="EMBL" id="JBEDUW010000007">
    <property type="protein sequence ID" value="KAK9914612.1"/>
    <property type="molecule type" value="Genomic_DNA"/>
</dbReference>
<evidence type="ECO:0000313" key="7">
    <source>
        <dbReference type="Proteomes" id="UP001457282"/>
    </source>
</evidence>
<reference evidence="6 7" key="1">
    <citation type="journal article" date="2023" name="G3 (Bethesda)">
        <title>A chromosome-length genome assembly and annotation of blackberry (Rubus argutus, cv. 'Hillquist').</title>
        <authorList>
            <person name="Bruna T."/>
            <person name="Aryal R."/>
            <person name="Dudchenko O."/>
            <person name="Sargent D.J."/>
            <person name="Mead D."/>
            <person name="Buti M."/>
            <person name="Cavallini A."/>
            <person name="Hytonen T."/>
            <person name="Andres J."/>
            <person name="Pham M."/>
            <person name="Weisz D."/>
            <person name="Mascagni F."/>
            <person name="Usai G."/>
            <person name="Natali L."/>
            <person name="Bassil N."/>
            <person name="Fernandez G.E."/>
            <person name="Lomsadze A."/>
            <person name="Armour M."/>
            <person name="Olukolu B."/>
            <person name="Poorten T."/>
            <person name="Britton C."/>
            <person name="Davik J."/>
            <person name="Ashrafi H."/>
            <person name="Aiden E.L."/>
            <person name="Borodovsky M."/>
            <person name="Worthington M."/>
        </authorList>
    </citation>
    <scope>NUCLEOTIDE SEQUENCE [LARGE SCALE GENOMIC DNA]</scope>
    <source>
        <strain evidence="6">PI 553951</strain>
    </source>
</reference>
<dbReference type="InterPro" id="IPR050710">
    <property type="entry name" value="Band7/mec-2_domain"/>
</dbReference>
<dbReference type="InterPro" id="IPR036013">
    <property type="entry name" value="Band_7/SPFH_dom_sf"/>
</dbReference>
<dbReference type="AlphaFoldDB" id="A0AAW1W2W3"/>
<dbReference type="GO" id="GO:0005739">
    <property type="term" value="C:mitochondrion"/>
    <property type="evidence" value="ECO:0007669"/>
    <property type="project" value="UniProtKB-SubCell"/>
</dbReference>
<dbReference type="InterPro" id="IPR001107">
    <property type="entry name" value="Band_7"/>
</dbReference>
<dbReference type="InterPro" id="IPR001972">
    <property type="entry name" value="Stomatin_HflK_fam"/>
</dbReference>
<evidence type="ECO:0000256" key="3">
    <source>
        <dbReference type="ARBA" id="ARBA00023128"/>
    </source>
</evidence>
<comment type="caution">
    <text evidence="6">The sequence shown here is derived from an EMBL/GenBank/DDBJ whole genome shotgun (WGS) entry which is preliminary data.</text>
</comment>